<organism evidence="2 3">
    <name type="scientific">Didymella exigua CBS 183.55</name>
    <dbReference type="NCBI Taxonomy" id="1150837"/>
    <lineage>
        <taxon>Eukaryota</taxon>
        <taxon>Fungi</taxon>
        <taxon>Dikarya</taxon>
        <taxon>Ascomycota</taxon>
        <taxon>Pezizomycotina</taxon>
        <taxon>Dothideomycetes</taxon>
        <taxon>Pleosporomycetidae</taxon>
        <taxon>Pleosporales</taxon>
        <taxon>Pleosporineae</taxon>
        <taxon>Didymellaceae</taxon>
        <taxon>Didymella</taxon>
    </lineage>
</organism>
<evidence type="ECO:0000313" key="2">
    <source>
        <dbReference type="EMBL" id="KAF1930799.1"/>
    </source>
</evidence>
<dbReference type="GeneID" id="54349393"/>
<protein>
    <submittedName>
        <fullName evidence="2">Uncharacterized protein</fullName>
    </submittedName>
</protein>
<dbReference type="AlphaFoldDB" id="A0A6A5RTD1"/>
<dbReference type="RefSeq" id="XP_033451047.1">
    <property type="nucleotide sequence ID" value="XM_033591725.1"/>
</dbReference>
<keyword evidence="3" id="KW-1185">Reference proteome</keyword>
<gene>
    <name evidence="2" type="ORF">M421DRAFT_418278</name>
</gene>
<reference evidence="2" key="1">
    <citation type="journal article" date="2020" name="Stud. Mycol.">
        <title>101 Dothideomycetes genomes: a test case for predicting lifestyles and emergence of pathogens.</title>
        <authorList>
            <person name="Haridas S."/>
            <person name="Albert R."/>
            <person name="Binder M."/>
            <person name="Bloem J."/>
            <person name="Labutti K."/>
            <person name="Salamov A."/>
            <person name="Andreopoulos B."/>
            <person name="Baker S."/>
            <person name="Barry K."/>
            <person name="Bills G."/>
            <person name="Bluhm B."/>
            <person name="Cannon C."/>
            <person name="Castanera R."/>
            <person name="Culley D."/>
            <person name="Daum C."/>
            <person name="Ezra D."/>
            <person name="Gonzalez J."/>
            <person name="Henrissat B."/>
            <person name="Kuo A."/>
            <person name="Liang C."/>
            <person name="Lipzen A."/>
            <person name="Lutzoni F."/>
            <person name="Magnuson J."/>
            <person name="Mondo S."/>
            <person name="Nolan M."/>
            <person name="Ohm R."/>
            <person name="Pangilinan J."/>
            <person name="Park H.-J."/>
            <person name="Ramirez L."/>
            <person name="Alfaro M."/>
            <person name="Sun H."/>
            <person name="Tritt A."/>
            <person name="Yoshinaga Y."/>
            <person name="Zwiers L.-H."/>
            <person name="Turgeon B."/>
            <person name="Goodwin S."/>
            <person name="Spatafora J."/>
            <person name="Crous P."/>
            <person name="Grigoriev I."/>
        </authorList>
    </citation>
    <scope>NUCLEOTIDE SEQUENCE</scope>
    <source>
        <strain evidence="2">CBS 183.55</strain>
    </source>
</reference>
<feature type="region of interest" description="Disordered" evidence="1">
    <location>
        <begin position="1"/>
        <end position="52"/>
    </location>
</feature>
<proteinExistence type="predicted"/>
<accession>A0A6A5RTD1</accession>
<name>A0A6A5RTD1_9PLEO</name>
<dbReference type="Proteomes" id="UP000800082">
    <property type="component" value="Unassembled WGS sequence"/>
</dbReference>
<evidence type="ECO:0000256" key="1">
    <source>
        <dbReference type="SAM" id="MobiDB-lite"/>
    </source>
</evidence>
<sequence>MNRALCTFGAMDGSMKQPRRLQSLQPAHHHHDGTRPGANELLPMTRLRRSAL</sequence>
<evidence type="ECO:0000313" key="3">
    <source>
        <dbReference type="Proteomes" id="UP000800082"/>
    </source>
</evidence>
<dbReference type="EMBL" id="ML978962">
    <property type="protein sequence ID" value="KAF1930799.1"/>
    <property type="molecule type" value="Genomic_DNA"/>
</dbReference>